<reference evidence="1" key="1">
    <citation type="submission" date="2018-11" db="EMBL/GenBank/DDBJ databases">
        <title>A distinct lineage of giant viruses engineers rhodopsin photosystems in predatory marine eukaryotes.</title>
        <authorList>
            <person name="Needham D.M."/>
            <person name="Yoshizawa S."/>
            <person name="Hosaka T."/>
            <person name="Poirier C."/>
            <person name="Choi C.-J."/>
            <person name="Hehenberger E."/>
            <person name="Irwin N.A.T."/>
            <person name="Wilken S."/>
            <person name="Yung C.-M."/>
            <person name="Bachy C."/>
            <person name="Kurihara R."/>
            <person name="Nakajima Y."/>
            <person name="Kojima K."/>
            <person name="Kimura-Someya T."/>
            <person name="Leonard G."/>
            <person name="Malmstrom R.R."/>
            <person name="Mende D."/>
            <person name="Olson D.K."/>
            <person name="Sudo Y."/>
            <person name="Sudek S."/>
            <person name="Richards T.A."/>
            <person name="DeLong E.F."/>
            <person name="Keeling P.J."/>
            <person name="Santoro A.E."/>
            <person name="Shirouzu M."/>
            <person name="Iwasaki W."/>
            <person name="Worden A.Z."/>
        </authorList>
    </citation>
    <scope>NUCLEOTIDE SEQUENCE</scope>
</reference>
<dbReference type="PANTHER" id="PTHR39313">
    <property type="entry name" value="IM:7138239"/>
    <property type="match status" value="1"/>
</dbReference>
<proteinExistence type="predicted"/>
<gene>
    <name evidence="1" type="ORF">4_67</name>
</gene>
<evidence type="ECO:0000313" key="1">
    <source>
        <dbReference type="EMBL" id="QDY52187.1"/>
    </source>
</evidence>
<dbReference type="PANTHER" id="PTHR39313:SF1">
    <property type="entry name" value="IM:7138239"/>
    <property type="match status" value="1"/>
</dbReference>
<dbReference type="EMBL" id="MK250088">
    <property type="protein sequence ID" value="QDY52187.1"/>
    <property type="molecule type" value="Genomic_DNA"/>
</dbReference>
<protein>
    <submittedName>
        <fullName evidence="1">Uncharacterized protein</fullName>
    </submittedName>
</protein>
<organism evidence="1">
    <name type="scientific">Mimiviridae sp. ChoanoV1</name>
    <dbReference type="NCBI Taxonomy" id="2596887"/>
    <lineage>
        <taxon>Viruses</taxon>
        <taxon>Varidnaviria</taxon>
        <taxon>Bamfordvirae</taxon>
        <taxon>Nucleocytoviricota</taxon>
        <taxon>Megaviricetes</taxon>
        <taxon>Imitervirales</taxon>
        <taxon>Schizomimiviridae</taxon>
    </lineage>
</organism>
<name>A0A5B8IGF0_9VIRU</name>
<accession>A0A5B8IGF0</accession>
<sequence>MFKFLFVINLFVLSIGAPNNQIQKCCVNHPKKKNNDLSIANYNCDQLTNYGEDRCNSVLGGKTCKWETCPQIGICTRVPKYELHFGKKVDVGSCSGLCKKSSVQNDFIKPSLTCSPLNFDYLELKKGNVKVIKDCACQNCGVQNKYDVIKVPVGSCRGECQQRNNSCLAGIVDKYDLANGIELSNPSINLINSANNICPLGIQNGFDHFIDNRCFVHTFEKCLKVGLCPIQNLILDICIQAAQVSLTQTDSIRLGTNGIGLWGIGLPTLNGGSWNPGDNICLNLDLNNLPGGNSILNSVIVNGNLDVLVQDDTAVDFLRLNVNYENCEECLPVDHTVHSFYTSLGLQEFRHIKDCNCLKIGECHREKLEETFYPSTNFEVSIDVGQCLGNCPNGNICNKKSKFRNIKTPYGVNNIEVISDCFC</sequence>